<dbReference type="InterPro" id="IPR001506">
    <property type="entry name" value="Peptidase_M12A"/>
</dbReference>
<keyword evidence="2" id="KW-0800">Toxin</keyword>
<dbReference type="InterPro" id="IPR034035">
    <property type="entry name" value="Astacin-like_dom"/>
</dbReference>
<evidence type="ECO:0000256" key="2">
    <source>
        <dbReference type="ARBA" id="ARBA00022656"/>
    </source>
</evidence>
<feature type="compositionally biased region" description="Basic residues" evidence="8">
    <location>
        <begin position="526"/>
        <end position="539"/>
    </location>
</feature>
<dbReference type="OrthoDB" id="291007at2759"/>
<proteinExistence type="predicted"/>
<name>A0A9W9YDT5_9CNID</name>
<comment type="function">
    <text evidence="1">Metalloprotease.</text>
</comment>
<keyword evidence="4 6" id="KW-0378">Hydrolase</keyword>
<feature type="compositionally biased region" description="Basic and acidic residues" evidence="8">
    <location>
        <begin position="540"/>
        <end position="553"/>
    </location>
</feature>
<feature type="domain" description="ShKT" evidence="9">
    <location>
        <begin position="843"/>
        <end position="879"/>
    </location>
</feature>
<feature type="domain" description="Peptidase M12A" evidence="10">
    <location>
        <begin position="1"/>
        <end position="193"/>
    </location>
</feature>
<feature type="domain" description="Peptidase M12A" evidence="10">
    <location>
        <begin position="297"/>
        <end position="495"/>
    </location>
</feature>
<comment type="cofactor">
    <cofactor evidence="6 7">
        <name>Zn(2+)</name>
        <dbReference type="ChEBI" id="CHEBI:29105"/>
    </cofactor>
    <text evidence="6 7">Binds 1 zinc ion per subunit.</text>
</comment>
<sequence>MREASLSNVRAAIKEWQDKLCIIFKERQSEEDYIEFAYEGGCSSNIGRIGGRQVISVGSKGTEYADMSCRSPTPYGSNVTITCSKGSILHEIGHALGFHHEHNRPDRDQYLTVVLKNVMPGCRVNFRKERFMTIDSLDVRYDYHSVMHYGSFFFARERGMKTLRTKIDGVRIGQRERLSALDVQKGLLLYQCDKGNVFIEESKVTKRGRMKGFGLPAILFVQHFIICRVFSIGINNATEPEATIDPTTMKMYDQEVEATYGELNLGMDYFEGDIRLTPQLSDYIKSSRHKSNLETRALIKDARKLWINHEIPYVIADGLSDVSRGFIESAMTEWGENTCLQFQRKKPILIKITSSLSTRCSSYVGRIGGHQTISVGNSDGSVTCKHGNIVHEIAHSLGFFHEHSRPDRDDFVEVEWDNIESGYQRNFEKETFDTVDSRSVPYDFGSVMHYGEFFFTKTQGLKTLKPIQYTTDTIGQRVGLSELDIKQGNLLYSCPGAVEENNTTSEGTADTDLWDRPLREHEVKVLRSKVQKHKHKKHNGNKEEASTKKDATSHKTGKKSSHLHTILKNKSTPKKFITSSDKSSHHAKTGDKTTKQDTADSRSMVFKENQLKPQLHKAYRIDDADILEGDDDEGDMLPYSRGIYVSKPVSAPETPNQLATDRATLAQEEEDAVQQQDSDEIGEENLGKDYFEGDMILSPEQQAFLDNIKNDDNTQDGTKRALIKDKMYLWPKAHVYYNFHKGVGYERNFFRFGKKWIDSRDVPYDYGSIMHYNTAFFSRFPVMLDTLVPLHRGVDVGQRKALSRFDILQANLLYGCDGRKRLSDEEIEQLKEESYDQASEVVCADVYDSDSCQSVKTRGYCQKFPNSMRTTCGITCNLCGMNANKKEAVHSHHGDNSLPTGN</sequence>
<dbReference type="EMBL" id="MU827782">
    <property type="protein sequence ID" value="KAJ7336544.1"/>
    <property type="molecule type" value="Genomic_DNA"/>
</dbReference>
<evidence type="ECO:0000256" key="7">
    <source>
        <dbReference type="RuleBase" id="RU361183"/>
    </source>
</evidence>
<dbReference type="Gene3D" id="3.40.390.10">
    <property type="entry name" value="Collagenase (Catalytic Domain)"/>
    <property type="match status" value="3"/>
</dbReference>
<evidence type="ECO:0000313" key="11">
    <source>
        <dbReference type="EMBL" id="KAJ7336544.1"/>
    </source>
</evidence>
<keyword evidence="6 7" id="KW-0479">Metal-binding</keyword>
<feature type="binding site" evidence="6">
    <location>
        <position position="395"/>
    </location>
    <ligand>
        <name>Zn(2+)</name>
        <dbReference type="ChEBI" id="CHEBI:29105"/>
        <note>catalytic</note>
    </ligand>
</feature>
<feature type="binding site" evidence="6">
    <location>
        <position position="401"/>
    </location>
    <ligand>
        <name>Zn(2+)</name>
        <dbReference type="ChEBI" id="CHEBI:29105"/>
        <note>catalytic</note>
    </ligand>
</feature>
<dbReference type="GO" id="GO:0006508">
    <property type="term" value="P:proteolysis"/>
    <property type="evidence" value="ECO:0007669"/>
    <property type="project" value="UniProtKB-KW"/>
</dbReference>
<feature type="compositionally biased region" description="Basic and acidic residues" evidence="8">
    <location>
        <begin position="582"/>
        <end position="600"/>
    </location>
</feature>
<dbReference type="PRINTS" id="PR00480">
    <property type="entry name" value="ASTACIN"/>
</dbReference>
<feature type="active site" evidence="6">
    <location>
        <position position="392"/>
    </location>
</feature>
<feature type="binding site" evidence="6">
    <location>
        <position position="94"/>
    </location>
    <ligand>
        <name>Zn(2+)</name>
        <dbReference type="ChEBI" id="CHEBI:29105"/>
        <note>catalytic</note>
    </ligand>
</feature>
<reference evidence="11" key="1">
    <citation type="submission" date="2023-01" db="EMBL/GenBank/DDBJ databases">
        <title>Genome assembly of the deep-sea coral Lophelia pertusa.</title>
        <authorList>
            <person name="Herrera S."/>
            <person name="Cordes E."/>
        </authorList>
    </citation>
    <scope>NUCLEOTIDE SEQUENCE</scope>
    <source>
        <strain evidence="11">USNM1676648</strain>
        <tissue evidence="11">Polyp</tissue>
    </source>
</reference>
<feature type="compositionally biased region" description="Basic residues" evidence="8">
    <location>
        <begin position="555"/>
        <end position="573"/>
    </location>
</feature>
<evidence type="ECO:0000256" key="8">
    <source>
        <dbReference type="SAM" id="MobiDB-lite"/>
    </source>
</evidence>
<keyword evidence="3 6" id="KW-0645">Protease</keyword>
<evidence type="ECO:0000256" key="4">
    <source>
        <dbReference type="ARBA" id="ARBA00022801"/>
    </source>
</evidence>
<keyword evidence="6" id="KW-1015">Disulfide bond</keyword>
<dbReference type="InterPro" id="IPR024079">
    <property type="entry name" value="MetalloPept_cat_dom_sf"/>
</dbReference>
<dbReference type="GO" id="GO:0090729">
    <property type="term" value="F:toxin activity"/>
    <property type="evidence" value="ECO:0007669"/>
    <property type="project" value="UniProtKB-KW"/>
</dbReference>
<feature type="binding site" evidence="6">
    <location>
        <position position="391"/>
    </location>
    <ligand>
        <name>Zn(2+)</name>
        <dbReference type="ChEBI" id="CHEBI:29105"/>
        <note>catalytic</note>
    </ligand>
</feature>
<feature type="region of interest" description="Disordered" evidence="8">
    <location>
        <begin position="526"/>
        <end position="605"/>
    </location>
</feature>
<feature type="active site" evidence="6">
    <location>
        <position position="91"/>
    </location>
</feature>
<dbReference type="SMART" id="SM00235">
    <property type="entry name" value="ZnMc"/>
    <property type="match status" value="2"/>
</dbReference>
<evidence type="ECO:0000256" key="5">
    <source>
        <dbReference type="PROSITE-ProRule" id="PRU01005"/>
    </source>
</evidence>
<gene>
    <name evidence="11" type="ORF">OS493_011754</name>
</gene>
<organism evidence="11 12">
    <name type="scientific">Desmophyllum pertusum</name>
    <dbReference type="NCBI Taxonomy" id="174260"/>
    <lineage>
        <taxon>Eukaryota</taxon>
        <taxon>Metazoa</taxon>
        <taxon>Cnidaria</taxon>
        <taxon>Anthozoa</taxon>
        <taxon>Hexacorallia</taxon>
        <taxon>Scleractinia</taxon>
        <taxon>Caryophylliina</taxon>
        <taxon>Caryophylliidae</taxon>
        <taxon>Desmophyllum</taxon>
    </lineage>
</organism>
<dbReference type="PROSITE" id="PS51864">
    <property type="entry name" value="ASTACIN"/>
    <property type="match status" value="3"/>
</dbReference>
<comment type="caution">
    <text evidence="11">The sequence shown here is derived from an EMBL/GenBank/DDBJ whole genome shotgun (WGS) entry which is preliminary data.</text>
</comment>
<dbReference type="InterPro" id="IPR003582">
    <property type="entry name" value="ShKT_dom"/>
</dbReference>
<evidence type="ECO:0000256" key="3">
    <source>
        <dbReference type="ARBA" id="ARBA00022670"/>
    </source>
</evidence>
<feature type="binding site" evidence="6">
    <location>
        <position position="100"/>
    </location>
    <ligand>
        <name>Zn(2+)</name>
        <dbReference type="ChEBI" id="CHEBI:29105"/>
        <note>catalytic</note>
    </ligand>
</feature>
<comment type="caution">
    <text evidence="5">Lacks conserved residue(s) required for the propagation of feature annotation.</text>
</comment>
<dbReference type="Pfam" id="PF01400">
    <property type="entry name" value="Astacin"/>
    <property type="match status" value="4"/>
</dbReference>
<protein>
    <recommendedName>
        <fullName evidence="7">Metalloendopeptidase</fullName>
        <ecNumber evidence="7">3.4.24.-</ecNumber>
    </recommendedName>
</protein>
<evidence type="ECO:0000259" key="10">
    <source>
        <dbReference type="PROSITE" id="PS51864"/>
    </source>
</evidence>
<keyword evidence="6 7" id="KW-0482">Metalloprotease</keyword>
<evidence type="ECO:0000259" key="9">
    <source>
        <dbReference type="PROSITE" id="PS51670"/>
    </source>
</evidence>
<dbReference type="PROSITE" id="PS51670">
    <property type="entry name" value="SHKT"/>
    <property type="match status" value="1"/>
</dbReference>
<dbReference type="EC" id="3.4.24.-" evidence="7"/>
<keyword evidence="12" id="KW-1185">Reference proteome</keyword>
<dbReference type="SUPFAM" id="SSF55486">
    <property type="entry name" value="Metalloproteases ('zincins'), catalytic domain"/>
    <property type="match status" value="3"/>
</dbReference>
<dbReference type="PANTHER" id="PTHR10127:SF861">
    <property type="entry name" value="DORSAL-VENTRAL PATTERNING PROTEIN TOLLOID-RELATED"/>
    <property type="match status" value="1"/>
</dbReference>
<dbReference type="Proteomes" id="UP001163046">
    <property type="component" value="Unassembled WGS sequence"/>
</dbReference>
<evidence type="ECO:0000256" key="6">
    <source>
        <dbReference type="PROSITE-ProRule" id="PRU01211"/>
    </source>
</evidence>
<evidence type="ECO:0000256" key="1">
    <source>
        <dbReference type="ARBA" id="ARBA00002657"/>
    </source>
</evidence>
<evidence type="ECO:0000313" key="12">
    <source>
        <dbReference type="Proteomes" id="UP001163046"/>
    </source>
</evidence>
<feature type="disulfide bond" evidence="6">
    <location>
        <begin position="339"/>
        <end position="494"/>
    </location>
</feature>
<feature type="binding site" evidence="6">
    <location>
        <position position="90"/>
    </location>
    <ligand>
        <name>Zn(2+)</name>
        <dbReference type="ChEBI" id="CHEBI:29105"/>
        <note>catalytic</note>
    </ligand>
</feature>
<dbReference type="CDD" id="cd04280">
    <property type="entry name" value="ZnMc_astacin_like"/>
    <property type="match status" value="2"/>
</dbReference>
<dbReference type="GO" id="GO:0008270">
    <property type="term" value="F:zinc ion binding"/>
    <property type="evidence" value="ECO:0007669"/>
    <property type="project" value="UniProtKB-UniRule"/>
</dbReference>
<feature type="domain" description="Peptidase M12A" evidence="10">
    <location>
        <begin position="744"/>
        <end position="817"/>
    </location>
</feature>
<keyword evidence="6 7" id="KW-0862">Zinc</keyword>
<dbReference type="AlphaFoldDB" id="A0A9W9YDT5"/>
<dbReference type="GO" id="GO:0004222">
    <property type="term" value="F:metalloendopeptidase activity"/>
    <property type="evidence" value="ECO:0007669"/>
    <property type="project" value="UniProtKB-UniRule"/>
</dbReference>
<dbReference type="PANTHER" id="PTHR10127">
    <property type="entry name" value="DISCOIDIN, CUB, EGF, LAMININ , AND ZINC METALLOPROTEASE DOMAIN CONTAINING"/>
    <property type="match status" value="1"/>
</dbReference>
<dbReference type="InterPro" id="IPR006026">
    <property type="entry name" value="Peptidase_Metallo"/>
</dbReference>
<accession>A0A9W9YDT5</accession>